<sequence>MHKKVIERNQKEKEEVEFLKENGLTDKEIKQRVNSEIYKKQHEKIIEVASF</sequence>
<reference evidence="1" key="1">
    <citation type="submission" date="2022-08" db="EMBL/GenBank/DDBJ databases">
        <authorList>
            <person name="Kallberg Y."/>
            <person name="Tangrot J."/>
            <person name="Rosling A."/>
        </authorList>
    </citation>
    <scope>NUCLEOTIDE SEQUENCE</scope>
    <source>
        <strain evidence="1">Wild A</strain>
    </source>
</reference>
<accession>A0A9W4SQF8</accession>
<evidence type="ECO:0000313" key="2">
    <source>
        <dbReference type="Proteomes" id="UP001153678"/>
    </source>
</evidence>
<organism evidence="1 2">
    <name type="scientific">Funneliformis geosporum</name>
    <dbReference type="NCBI Taxonomy" id="1117311"/>
    <lineage>
        <taxon>Eukaryota</taxon>
        <taxon>Fungi</taxon>
        <taxon>Fungi incertae sedis</taxon>
        <taxon>Mucoromycota</taxon>
        <taxon>Glomeromycotina</taxon>
        <taxon>Glomeromycetes</taxon>
        <taxon>Glomerales</taxon>
        <taxon>Glomeraceae</taxon>
        <taxon>Funneliformis</taxon>
    </lineage>
</organism>
<name>A0A9W4SQF8_9GLOM</name>
<dbReference type="AlphaFoldDB" id="A0A9W4SQF8"/>
<dbReference type="EMBL" id="CAMKVN010001613">
    <property type="protein sequence ID" value="CAI2177132.1"/>
    <property type="molecule type" value="Genomic_DNA"/>
</dbReference>
<keyword evidence="2" id="KW-1185">Reference proteome</keyword>
<comment type="caution">
    <text evidence="1">The sequence shown here is derived from an EMBL/GenBank/DDBJ whole genome shotgun (WGS) entry which is preliminary data.</text>
</comment>
<protein>
    <submittedName>
        <fullName evidence="1">13037_t:CDS:1</fullName>
    </submittedName>
</protein>
<dbReference type="Proteomes" id="UP001153678">
    <property type="component" value="Unassembled WGS sequence"/>
</dbReference>
<evidence type="ECO:0000313" key="1">
    <source>
        <dbReference type="EMBL" id="CAI2177132.1"/>
    </source>
</evidence>
<proteinExistence type="predicted"/>
<gene>
    <name evidence="1" type="ORF">FWILDA_LOCUS7932</name>
</gene>